<proteinExistence type="predicted"/>
<accession>A0A9P6N3J9</accession>
<feature type="repeat" description="WD" evidence="3">
    <location>
        <begin position="1679"/>
        <end position="1714"/>
    </location>
</feature>
<dbReference type="PANTHER" id="PTHR14604">
    <property type="entry name" value="WD40 REPEAT PF20"/>
    <property type="match status" value="1"/>
</dbReference>
<feature type="repeat" description="WD" evidence="3">
    <location>
        <begin position="1638"/>
        <end position="1679"/>
    </location>
</feature>
<feature type="domain" description="WDR90 4th beta-propeller" evidence="5">
    <location>
        <begin position="1267"/>
        <end position="1399"/>
    </location>
</feature>
<comment type="caution">
    <text evidence="7">The sequence shown here is derived from an EMBL/GenBank/DDBJ whole genome shotgun (WGS) entry which is preliminary data.</text>
</comment>
<dbReference type="SUPFAM" id="SSF141571">
    <property type="entry name" value="Pentapeptide repeat-like"/>
    <property type="match status" value="1"/>
</dbReference>
<feature type="domain" description="Arm-like repeat" evidence="6">
    <location>
        <begin position="189"/>
        <end position="490"/>
    </location>
</feature>
<evidence type="ECO:0000259" key="4">
    <source>
        <dbReference type="Pfam" id="PF05729"/>
    </source>
</evidence>
<dbReference type="InterPro" id="IPR036322">
    <property type="entry name" value="WD40_repeat_dom_sf"/>
</dbReference>
<feature type="repeat" description="WD" evidence="3">
    <location>
        <begin position="1512"/>
        <end position="1553"/>
    </location>
</feature>
<dbReference type="InterPro" id="IPR001646">
    <property type="entry name" value="5peptide_repeat"/>
</dbReference>
<dbReference type="InterPro" id="IPR027417">
    <property type="entry name" value="P-loop_NTPase"/>
</dbReference>
<dbReference type="InterPro" id="IPR056251">
    <property type="entry name" value="Arm_rpt_dom"/>
</dbReference>
<evidence type="ECO:0000313" key="7">
    <source>
        <dbReference type="EMBL" id="KAG0022509.1"/>
    </source>
</evidence>
<keyword evidence="1 3" id="KW-0853">WD repeat</keyword>
<dbReference type="Pfam" id="PF23342">
    <property type="entry name" value="WDR90_beta-prop_4th"/>
    <property type="match status" value="1"/>
</dbReference>
<evidence type="ECO:0000259" key="5">
    <source>
        <dbReference type="Pfam" id="PF23342"/>
    </source>
</evidence>
<dbReference type="InterPro" id="IPR001680">
    <property type="entry name" value="WD40_rpt"/>
</dbReference>
<evidence type="ECO:0000313" key="8">
    <source>
        <dbReference type="Proteomes" id="UP000703661"/>
    </source>
</evidence>
<reference evidence="7" key="1">
    <citation type="journal article" date="2020" name="Fungal Divers.">
        <title>Resolving the Mortierellaceae phylogeny through synthesis of multi-gene phylogenetics and phylogenomics.</title>
        <authorList>
            <person name="Vandepol N."/>
            <person name="Liber J."/>
            <person name="Desiro A."/>
            <person name="Na H."/>
            <person name="Kennedy M."/>
            <person name="Barry K."/>
            <person name="Grigoriev I.V."/>
            <person name="Miller A.N."/>
            <person name="O'Donnell K."/>
            <person name="Stajich J.E."/>
            <person name="Bonito G."/>
        </authorList>
    </citation>
    <scope>NUCLEOTIDE SEQUENCE</scope>
    <source>
        <strain evidence="7">NRRL 2769</strain>
    </source>
</reference>
<feature type="repeat" description="WD" evidence="3">
    <location>
        <begin position="1260"/>
        <end position="1301"/>
    </location>
</feature>
<dbReference type="PROSITE" id="PS00675">
    <property type="entry name" value="SIGMA54_INTERACT_1"/>
    <property type="match status" value="1"/>
</dbReference>
<dbReference type="PROSITE" id="PS50294">
    <property type="entry name" value="WD_REPEATS_REGION"/>
    <property type="match status" value="13"/>
</dbReference>
<dbReference type="InterPro" id="IPR007111">
    <property type="entry name" value="NACHT_NTPase"/>
</dbReference>
<gene>
    <name evidence="7" type="ORF">BGZ80_000080</name>
</gene>
<feature type="repeat" description="WD" evidence="3">
    <location>
        <begin position="1554"/>
        <end position="1595"/>
    </location>
</feature>
<dbReference type="Pfam" id="PF23948">
    <property type="entry name" value="ARM_5"/>
    <property type="match status" value="1"/>
</dbReference>
<feature type="repeat" description="WD" evidence="3">
    <location>
        <begin position="1386"/>
        <end position="1427"/>
    </location>
</feature>
<evidence type="ECO:0000256" key="3">
    <source>
        <dbReference type="PROSITE-ProRule" id="PRU00221"/>
    </source>
</evidence>
<dbReference type="SMART" id="SM00320">
    <property type="entry name" value="WD40"/>
    <property type="match status" value="14"/>
</dbReference>
<dbReference type="PROSITE" id="PS50082">
    <property type="entry name" value="WD_REPEATS_2"/>
    <property type="match status" value="13"/>
</dbReference>
<dbReference type="PRINTS" id="PR00320">
    <property type="entry name" value="GPROTEINBRPT"/>
</dbReference>
<feature type="repeat" description="WD" evidence="3">
    <location>
        <begin position="1428"/>
        <end position="1469"/>
    </location>
</feature>
<feature type="repeat" description="WD" evidence="3">
    <location>
        <begin position="1470"/>
        <end position="1511"/>
    </location>
</feature>
<feature type="repeat" description="WD" evidence="3">
    <location>
        <begin position="1302"/>
        <end position="1343"/>
    </location>
</feature>
<sequence>MFDLIKPRRSYLPPYEALKSARIYLENALNEKNVENALALCDDAKDDLERALRKSGTSQHTTDQALGDEIASFYFDLGKVLGSLNPRKAQDCYKKVEKWRGRVESDLLVPQPYNDDLQPTIASSASSNSLSQLIFLEDVRPFNAKCELPKVGSNLKDTAQLRYCLSLLKYSPAPDDGLERDARDWREETKANGDEEGRLESLASTLVMALGKPGHRTPSFIEEVVFLAPVLEKEDFLHLLRRLVEGFDQSPLLDPSALDGLAQLIQGAGPSYLGANDLVTILGLISSRLQATHGQSPSEIYLLTQAISNVLDAMSEIHIKDLDRVKLHEPLLNYLRDLQGSKNPYLAYQAAYASQALLYVPDNEKPWEKILRRGGKVLGGVFGMVSAVKSVDVNGFIDGLKKIQDGMTGVGQFFSVAKDACDGVISVYKSGQELGESFKEFRFDSKKQWYTALRGADVLLQSGQLIEFQSLVLDSPCRSDPNFQRGVSTRQRCVDFLGEIYRNDGIWGQEPKVKEWILDILIQLSTPSGGDIQGGDMPDAASLLKALQSNGDAIKQTFYKECRKKVPGLYPLRAVSLPRVRGAQSLLSIIQNEVDFENDLLYLKGEHQKDNGKSIYIPPQAKANLKARDVDSSPLMEKVEAFLESEQKVFLILGDSGAGKSTFSKTLERVLWNKYRKGSRTPLYIRLSEIEKPENDLITKQLIRNQFTPQQIKEMKKKREFILICDGYDESTRTNNLYTCNRFDQSGEWKAKMIISCRTEYLERGYRDDFQISDSDGKARPDLFQEAVIVPFSPMQIKDYIKQYMSLEEKPLWEEANYNEAFKRIPNLKELVKNPFLLKMSLDVLPDMVDLRQEFSAVRINQISLYDRFLKLWIRRGKERLLKKTKGEQEQKAFRCLQEDGFMENSIEHFKKLAATMYKKGITSIEYNRTQHETIWRKFFGQDDDTRLLFDVCPISRNGNIYRFIHRSIQEYGVARAVFEPTESEDSADFYSGYGEQDVREDEEVAIRQPLLNNIFAERDFAKEASILQFLVGRALQEPHFRQQLHAVIRYSKVEEKASRAAANAITILVRAGVSFNGADLQGIRIPGADLGYGVFDSANLQDANLKDVVLRNVWFREANLSGAQMEGVQFGELPFLKLNGDVAACAYSIDGTRLAVALSCNIVIYDTSSGKELQSLPGHSKSVTCVTFSPNENRVASSSCDNTVRLWNPDNQKHRILHGHSHEVLGVIYSPNGSQLGSASKDGTVRLWDIQTEECRQILDGHSDSVNRVIYSPKGSLIASCSDDNTVRLWSVETGECLNLFEGHGDDVLGIAFSPKEDQIASGSSDSTVRLWDIETGKCIHVLKDHGSQVYSVAYSMDGGQIASSSSDKTVRLWDVKTGECDHILKGHEGCVVSVVYSPKGDQIATGGRDETVRLWEIETGKSQQSPDSHSKGVKCVAYSPDCSQIASGSKDETVRLWDVKTGKCCRTLKGHKGIVTSVDYSPGGCQIASGSYDRTVRLWGVKDGEFICSFKGHTDIISAVSFSPTGDRIVTSGWDSKVRLWDVKEKQCLYIIEGGRNWVASAMYSPKGDLVVGGIDDHTVRLWDVNTKKSRCTLEGHTGGVWSVAFSHSGDQIASGSDDCKVLLWDINTNECLRALVGHTKRVICVAYSPTDDMIVSSSEDRTIILWDAASGQRKEVIENQGVVNTVAWKSTTDGTYLVTGSDDASVRLWRLVKDGDRYILRLRWSSTHGGLVLPKICIEGVRGLNEQNHRLLMQRGAVGKPLSPLPMNSH</sequence>
<dbReference type="InterPro" id="IPR020472">
    <property type="entry name" value="WD40_PAC1"/>
</dbReference>
<dbReference type="FunFam" id="2.130.10.10:FF:000228">
    <property type="entry name" value="COMPASS-like H3K4 histone methylase component WDR5A"/>
    <property type="match status" value="1"/>
</dbReference>
<organism evidence="7 8">
    <name type="scientific">Entomortierella chlamydospora</name>
    <dbReference type="NCBI Taxonomy" id="101097"/>
    <lineage>
        <taxon>Eukaryota</taxon>
        <taxon>Fungi</taxon>
        <taxon>Fungi incertae sedis</taxon>
        <taxon>Mucoromycota</taxon>
        <taxon>Mortierellomycotina</taxon>
        <taxon>Mortierellomycetes</taxon>
        <taxon>Mortierellales</taxon>
        <taxon>Mortierellaceae</taxon>
        <taxon>Entomortierella</taxon>
    </lineage>
</organism>
<evidence type="ECO:0000259" key="6">
    <source>
        <dbReference type="Pfam" id="PF23948"/>
    </source>
</evidence>
<dbReference type="Pfam" id="PF00805">
    <property type="entry name" value="Pentapeptide"/>
    <property type="match status" value="1"/>
</dbReference>
<evidence type="ECO:0000256" key="2">
    <source>
        <dbReference type="ARBA" id="ARBA00022737"/>
    </source>
</evidence>
<keyword evidence="8" id="KW-1185">Reference proteome</keyword>
<dbReference type="CDD" id="cd00200">
    <property type="entry name" value="WD40"/>
    <property type="match status" value="2"/>
</dbReference>
<keyword evidence="2" id="KW-0677">Repeat</keyword>
<feature type="repeat" description="WD" evidence="3">
    <location>
        <begin position="1596"/>
        <end position="1637"/>
    </location>
</feature>
<dbReference type="PROSITE" id="PS00678">
    <property type="entry name" value="WD_REPEATS_1"/>
    <property type="match status" value="9"/>
</dbReference>
<dbReference type="Pfam" id="PF00400">
    <property type="entry name" value="WD40"/>
    <property type="match status" value="9"/>
</dbReference>
<dbReference type="InterPro" id="IPR055440">
    <property type="entry name" value="Beta-prop_WDR90_4th"/>
</dbReference>
<feature type="repeat" description="WD" evidence="3">
    <location>
        <begin position="1177"/>
        <end position="1209"/>
    </location>
</feature>
<dbReference type="SUPFAM" id="SSF52540">
    <property type="entry name" value="P-loop containing nucleoside triphosphate hydrolases"/>
    <property type="match status" value="1"/>
</dbReference>
<dbReference type="Gene3D" id="3.40.50.300">
    <property type="entry name" value="P-loop containing nucleotide triphosphate hydrolases"/>
    <property type="match status" value="1"/>
</dbReference>
<dbReference type="SUPFAM" id="SSF50978">
    <property type="entry name" value="WD40 repeat-like"/>
    <property type="match status" value="2"/>
</dbReference>
<dbReference type="InterPro" id="IPR019775">
    <property type="entry name" value="WD40_repeat_CS"/>
</dbReference>
<dbReference type="Gene3D" id="2.160.20.80">
    <property type="entry name" value="E3 ubiquitin-protein ligase SopA"/>
    <property type="match status" value="1"/>
</dbReference>
<dbReference type="PANTHER" id="PTHR14604:SF4">
    <property type="entry name" value="F-BOX DOMAIN-CONTAINING PROTEIN"/>
    <property type="match status" value="1"/>
</dbReference>
<dbReference type="EMBL" id="JAAAID010000101">
    <property type="protein sequence ID" value="KAG0022509.1"/>
    <property type="molecule type" value="Genomic_DNA"/>
</dbReference>
<feature type="repeat" description="WD" evidence="3">
    <location>
        <begin position="1344"/>
        <end position="1385"/>
    </location>
</feature>
<evidence type="ECO:0000256" key="1">
    <source>
        <dbReference type="ARBA" id="ARBA00022574"/>
    </source>
</evidence>
<dbReference type="InterPro" id="IPR015943">
    <property type="entry name" value="WD40/YVTN_repeat-like_dom_sf"/>
</dbReference>
<dbReference type="Gene3D" id="2.130.10.10">
    <property type="entry name" value="YVTN repeat-like/Quinoprotein amine dehydrogenase"/>
    <property type="match status" value="6"/>
</dbReference>
<dbReference type="Pfam" id="PF05729">
    <property type="entry name" value="NACHT"/>
    <property type="match status" value="1"/>
</dbReference>
<name>A0A9P6N3J9_9FUNG</name>
<dbReference type="GO" id="GO:0035097">
    <property type="term" value="C:histone methyltransferase complex"/>
    <property type="evidence" value="ECO:0007669"/>
    <property type="project" value="UniProtKB-ARBA"/>
</dbReference>
<dbReference type="InterPro" id="IPR025662">
    <property type="entry name" value="Sigma_54_int_dom_ATP-bd_1"/>
</dbReference>
<dbReference type="InterPro" id="IPR050995">
    <property type="entry name" value="WD-F-box_domain-protein"/>
</dbReference>
<feature type="domain" description="NACHT" evidence="4">
    <location>
        <begin position="649"/>
        <end position="737"/>
    </location>
</feature>
<dbReference type="Proteomes" id="UP000703661">
    <property type="component" value="Unassembled WGS sequence"/>
</dbReference>
<protein>
    <submittedName>
        <fullName evidence="7">Uncharacterized protein</fullName>
    </submittedName>
</protein>
<feature type="repeat" description="WD" evidence="3">
    <location>
        <begin position="1218"/>
        <end position="1259"/>
    </location>
</feature>